<accession>A0ABR3QAV1</accession>
<protein>
    <recommendedName>
        <fullName evidence="3">Lipocalin-like domain-containing protein</fullName>
    </recommendedName>
</protein>
<gene>
    <name evidence="1" type="ORF">Q8F55_002823</name>
</gene>
<dbReference type="Proteomes" id="UP001565368">
    <property type="component" value="Unassembled WGS sequence"/>
</dbReference>
<name>A0ABR3QAV1_9TREE</name>
<dbReference type="EMBL" id="JBBXJM010000002">
    <property type="protein sequence ID" value="KAL1411851.1"/>
    <property type="molecule type" value="Genomic_DNA"/>
</dbReference>
<evidence type="ECO:0000313" key="1">
    <source>
        <dbReference type="EMBL" id="KAL1411851.1"/>
    </source>
</evidence>
<sequence length="210" mass="23323">MAAPANKNLANLGGKWVQNKTLSDPAEPVLVLQGFSWATRTVAAVATVSIEVEQFIGPPDPLDYTNEKSPVPEGPDCGHINLIQSLTGGLGAQPEGRCLDGVKRKHDHPLFGEGENVAFWASREKLEELGVDEFLLEDWEEGEEEQVGPNKECFVYNTSTSTKNGWLATQVWGFTYVEGERRYVRRIVVTKGAERAAMVQVWDWAHELKK</sequence>
<organism evidence="1 2">
    <name type="scientific">Vanrija albida</name>
    <dbReference type="NCBI Taxonomy" id="181172"/>
    <lineage>
        <taxon>Eukaryota</taxon>
        <taxon>Fungi</taxon>
        <taxon>Dikarya</taxon>
        <taxon>Basidiomycota</taxon>
        <taxon>Agaricomycotina</taxon>
        <taxon>Tremellomycetes</taxon>
        <taxon>Trichosporonales</taxon>
        <taxon>Trichosporonaceae</taxon>
        <taxon>Vanrija</taxon>
    </lineage>
</organism>
<evidence type="ECO:0000313" key="2">
    <source>
        <dbReference type="Proteomes" id="UP001565368"/>
    </source>
</evidence>
<keyword evidence="2" id="KW-1185">Reference proteome</keyword>
<comment type="caution">
    <text evidence="1">The sequence shown here is derived from an EMBL/GenBank/DDBJ whole genome shotgun (WGS) entry which is preliminary data.</text>
</comment>
<dbReference type="PANTHER" id="PTHR38115:SF1">
    <property type="entry name" value="LIPOCALIN-LIKE DOMAIN-CONTAINING PROTEIN"/>
    <property type="match status" value="1"/>
</dbReference>
<dbReference type="GeneID" id="95983866"/>
<dbReference type="RefSeq" id="XP_069211795.1">
    <property type="nucleotide sequence ID" value="XM_069351409.1"/>
</dbReference>
<evidence type="ECO:0008006" key="3">
    <source>
        <dbReference type="Google" id="ProtNLM"/>
    </source>
</evidence>
<dbReference type="PANTHER" id="PTHR38115">
    <property type="entry name" value="LIPOCALIN-LIKE DOMAIN-CONTAINING PROTEIN"/>
    <property type="match status" value="1"/>
</dbReference>
<reference evidence="1 2" key="1">
    <citation type="submission" date="2023-08" db="EMBL/GenBank/DDBJ databases">
        <title>Annotated Genome Sequence of Vanrija albida AlHP1.</title>
        <authorList>
            <person name="Herzog R."/>
        </authorList>
    </citation>
    <scope>NUCLEOTIDE SEQUENCE [LARGE SCALE GENOMIC DNA]</scope>
    <source>
        <strain evidence="1 2">AlHP1</strain>
    </source>
</reference>
<dbReference type="InterPro" id="IPR053037">
    <property type="entry name" value="Pericyclase_pydY-like"/>
</dbReference>
<proteinExistence type="predicted"/>